<evidence type="ECO:0000256" key="2">
    <source>
        <dbReference type="ARBA" id="ARBA00023125"/>
    </source>
</evidence>
<dbReference type="PANTHER" id="PTHR30136">
    <property type="entry name" value="HELIX-TURN-HELIX TRANSCRIPTIONAL REGULATOR, ICLR FAMILY"/>
    <property type="match status" value="1"/>
</dbReference>
<gene>
    <name evidence="6" type="ORF">SAMN05878503_10992</name>
</gene>
<dbReference type="InterPro" id="IPR050707">
    <property type="entry name" value="HTH_MetabolicPath_Reg"/>
</dbReference>
<dbReference type="Proteomes" id="UP000219467">
    <property type="component" value="Unassembled WGS sequence"/>
</dbReference>
<dbReference type="InterPro" id="IPR036388">
    <property type="entry name" value="WH-like_DNA-bd_sf"/>
</dbReference>
<dbReference type="RefSeq" id="WP_097030767.1">
    <property type="nucleotide sequence ID" value="NZ_OAOQ01000009.1"/>
</dbReference>
<feature type="domain" description="HTH iclR-type" evidence="4">
    <location>
        <begin position="21"/>
        <end position="84"/>
    </location>
</feature>
<dbReference type="PROSITE" id="PS51077">
    <property type="entry name" value="HTH_ICLR"/>
    <property type="match status" value="1"/>
</dbReference>
<dbReference type="PANTHER" id="PTHR30136:SF39">
    <property type="entry name" value="TRANSCRIPTIONAL REGULATORY PROTEIN"/>
    <property type="match status" value="1"/>
</dbReference>
<dbReference type="SUPFAM" id="SSF55781">
    <property type="entry name" value="GAF domain-like"/>
    <property type="match status" value="1"/>
</dbReference>
<dbReference type="AlphaFoldDB" id="A0A285CWC5"/>
<sequence length="277" mass="29174">MTAPLPPRLAPTRPAPAAAGAQAVQRALSLLSLVGRGGPDGLGLGYLTAASGLSRPTVRRLLLALAQARLVEQDAASRRYHLGPEAYFLAGFATPRHGLLTHAADSLRRLAAETGDTALLSVQQDDHVICLHREEGSFPIRTHALKAGDRNPIGVGAGSLAILAALPEAESRALRARIAPLLRDIPPPEVLAADEAEARRTGHALNPGRVVPGSWGIGVALRWSDGRPAGALSIAAIEDRMTPDRQPQLVALLRREATLVETRLAQLAAAPPQPRKD</sequence>
<dbReference type="Pfam" id="PF01614">
    <property type="entry name" value="IclR_C"/>
    <property type="match status" value="1"/>
</dbReference>
<dbReference type="OrthoDB" id="9807558at2"/>
<evidence type="ECO:0000259" key="4">
    <source>
        <dbReference type="PROSITE" id="PS51077"/>
    </source>
</evidence>
<dbReference type="InterPro" id="IPR005471">
    <property type="entry name" value="Tscrpt_reg_IclR_N"/>
</dbReference>
<organism evidence="6 7">
    <name type="scientific">Cereibacter ovatus</name>
    <dbReference type="NCBI Taxonomy" id="439529"/>
    <lineage>
        <taxon>Bacteria</taxon>
        <taxon>Pseudomonadati</taxon>
        <taxon>Pseudomonadota</taxon>
        <taxon>Alphaproteobacteria</taxon>
        <taxon>Rhodobacterales</taxon>
        <taxon>Paracoccaceae</taxon>
        <taxon>Cereibacter</taxon>
    </lineage>
</organism>
<dbReference type="Gene3D" id="3.30.450.40">
    <property type="match status" value="1"/>
</dbReference>
<proteinExistence type="predicted"/>
<dbReference type="InterPro" id="IPR014757">
    <property type="entry name" value="Tscrpt_reg_IclR_C"/>
</dbReference>
<dbReference type="GO" id="GO:0003700">
    <property type="term" value="F:DNA-binding transcription factor activity"/>
    <property type="evidence" value="ECO:0007669"/>
    <property type="project" value="TreeGrafter"/>
</dbReference>
<evidence type="ECO:0000313" key="7">
    <source>
        <dbReference type="Proteomes" id="UP000219467"/>
    </source>
</evidence>
<dbReference type="PROSITE" id="PS51078">
    <property type="entry name" value="ICLR_ED"/>
    <property type="match status" value="1"/>
</dbReference>
<dbReference type="Pfam" id="PF09339">
    <property type="entry name" value="HTH_IclR"/>
    <property type="match status" value="1"/>
</dbReference>
<protein>
    <submittedName>
        <fullName evidence="6">IclR family transcriptional regulator</fullName>
    </submittedName>
</protein>
<keyword evidence="3" id="KW-0804">Transcription</keyword>
<evidence type="ECO:0000256" key="3">
    <source>
        <dbReference type="ARBA" id="ARBA00023163"/>
    </source>
</evidence>
<dbReference type="InterPro" id="IPR029016">
    <property type="entry name" value="GAF-like_dom_sf"/>
</dbReference>
<dbReference type="Gene3D" id="1.10.10.10">
    <property type="entry name" value="Winged helix-like DNA-binding domain superfamily/Winged helix DNA-binding domain"/>
    <property type="match status" value="1"/>
</dbReference>
<dbReference type="SUPFAM" id="SSF46785">
    <property type="entry name" value="Winged helix' DNA-binding domain"/>
    <property type="match status" value="1"/>
</dbReference>
<keyword evidence="1" id="KW-0805">Transcription regulation</keyword>
<keyword evidence="7" id="KW-1185">Reference proteome</keyword>
<evidence type="ECO:0000256" key="1">
    <source>
        <dbReference type="ARBA" id="ARBA00023015"/>
    </source>
</evidence>
<reference evidence="7" key="1">
    <citation type="submission" date="2017-08" db="EMBL/GenBank/DDBJ databases">
        <authorList>
            <person name="Varghese N."/>
            <person name="Submissions S."/>
        </authorList>
    </citation>
    <scope>NUCLEOTIDE SEQUENCE [LARGE SCALE GENOMIC DNA]</scope>
    <source>
        <strain evidence="7">JA234</strain>
    </source>
</reference>
<evidence type="ECO:0000313" key="6">
    <source>
        <dbReference type="EMBL" id="SNX71336.1"/>
    </source>
</evidence>
<dbReference type="SMART" id="SM00346">
    <property type="entry name" value="HTH_ICLR"/>
    <property type="match status" value="1"/>
</dbReference>
<dbReference type="GO" id="GO:0045892">
    <property type="term" value="P:negative regulation of DNA-templated transcription"/>
    <property type="evidence" value="ECO:0007669"/>
    <property type="project" value="TreeGrafter"/>
</dbReference>
<name>A0A285CWC5_9RHOB</name>
<accession>A0A285CWC5</accession>
<feature type="domain" description="IclR-ED" evidence="5">
    <location>
        <begin position="85"/>
        <end position="266"/>
    </location>
</feature>
<dbReference type="GO" id="GO:0003677">
    <property type="term" value="F:DNA binding"/>
    <property type="evidence" value="ECO:0007669"/>
    <property type="project" value="UniProtKB-KW"/>
</dbReference>
<dbReference type="InterPro" id="IPR036390">
    <property type="entry name" value="WH_DNA-bd_sf"/>
</dbReference>
<keyword evidence="2" id="KW-0238">DNA-binding</keyword>
<dbReference type="EMBL" id="OAOQ01000009">
    <property type="protein sequence ID" value="SNX71336.1"/>
    <property type="molecule type" value="Genomic_DNA"/>
</dbReference>
<evidence type="ECO:0000259" key="5">
    <source>
        <dbReference type="PROSITE" id="PS51078"/>
    </source>
</evidence>